<dbReference type="GO" id="GO:0006355">
    <property type="term" value="P:regulation of DNA-templated transcription"/>
    <property type="evidence" value="ECO:0007669"/>
    <property type="project" value="InterPro"/>
</dbReference>
<dbReference type="SMART" id="SM00401">
    <property type="entry name" value="ZnF_GATA"/>
    <property type="match status" value="1"/>
</dbReference>
<evidence type="ECO:0000313" key="4">
    <source>
        <dbReference type="EMBL" id="KAH7261611.1"/>
    </source>
</evidence>
<evidence type="ECO:0000256" key="1">
    <source>
        <dbReference type="PROSITE-ProRule" id="PRU00094"/>
    </source>
</evidence>
<evidence type="ECO:0000259" key="3">
    <source>
        <dbReference type="PROSITE" id="PS50114"/>
    </source>
</evidence>
<dbReference type="Gene3D" id="3.30.50.10">
    <property type="entry name" value="Erythroid Transcription Factor GATA-1, subunit A"/>
    <property type="match status" value="1"/>
</dbReference>
<feature type="domain" description="GATA-type" evidence="3">
    <location>
        <begin position="127"/>
        <end position="181"/>
    </location>
</feature>
<feature type="region of interest" description="Disordered" evidence="2">
    <location>
        <begin position="97"/>
        <end position="127"/>
    </location>
</feature>
<name>A0A8K0WG07_9HYPO</name>
<dbReference type="EMBL" id="JAGPXF010000001">
    <property type="protein sequence ID" value="KAH7261611.1"/>
    <property type="molecule type" value="Genomic_DNA"/>
</dbReference>
<dbReference type="SUPFAM" id="SSF57716">
    <property type="entry name" value="Glucocorticoid receptor-like (DNA-binding domain)"/>
    <property type="match status" value="1"/>
</dbReference>
<reference evidence="4" key="1">
    <citation type="journal article" date="2021" name="Nat. Commun.">
        <title>Genetic determinants of endophytism in the Arabidopsis root mycobiome.</title>
        <authorList>
            <person name="Mesny F."/>
            <person name="Miyauchi S."/>
            <person name="Thiergart T."/>
            <person name="Pickel B."/>
            <person name="Atanasova L."/>
            <person name="Karlsson M."/>
            <person name="Huettel B."/>
            <person name="Barry K.W."/>
            <person name="Haridas S."/>
            <person name="Chen C."/>
            <person name="Bauer D."/>
            <person name="Andreopoulos W."/>
            <person name="Pangilinan J."/>
            <person name="LaButti K."/>
            <person name="Riley R."/>
            <person name="Lipzen A."/>
            <person name="Clum A."/>
            <person name="Drula E."/>
            <person name="Henrissat B."/>
            <person name="Kohler A."/>
            <person name="Grigoriev I.V."/>
            <person name="Martin F.M."/>
            <person name="Hacquard S."/>
        </authorList>
    </citation>
    <scope>NUCLEOTIDE SEQUENCE</scope>
    <source>
        <strain evidence="4">MPI-SDFR-AT-0068</strain>
    </source>
</reference>
<dbReference type="PROSITE" id="PS50114">
    <property type="entry name" value="GATA_ZN_FINGER_2"/>
    <property type="match status" value="1"/>
</dbReference>
<dbReference type="Proteomes" id="UP000813427">
    <property type="component" value="Unassembled WGS sequence"/>
</dbReference>
<gene>
    <name evidence="4" type="ORF">BKA59DRAFT_407</name>
</gene>
<dbReference type="GO" id="GO:0043565">
    <property type="term" value="F:sequence-specific DNA binding"/>
    <property type="evidence" value="ECO:0007669"/>
    <property type="project" value="InterPro"/>
</dbReference>
<feature type="compositionally biased region" description="Polar residues" evidence="2">
    <location>
        <begin position="1"/>
        <end position="17"/>
    </location>
</feature>
<protein>
    <recommendedName>
        <fullName evidence="3">GATA-type domain-containing protein</fullName>
    </recommendedName>
</protein>
<keyword evidence="1" id="KW-0479">Metal-binding</keyword>
<comment type="caution">
    <text evidence="4">The sequence shown here is derived from an EMBL/GenBank/DDBJ whole genome shotgun (WGS) entry which is preliminary data.</text>
</comment>
<organism evidence="4 5">
    <name type="scientific">Fusarium tricinctum</name>
    <dbReference type="NCBI Taxonomy" id="61284"/>
    <lineage>
        <taxon>Eukaryota</taxon>
        <taxon>Fungi</taxon>
        <taxon>Dikarya</taxon>
        <taxon>Ascomycota</taxon>
        <taxon>Pezizomycotina</taxon>
        <taxon>Sordariomycetes</taxon>
        <taxon>Hypocreomycetidae</taxon>
        <taxon>Hypocreales</taxon>
        <taxon>Nectriaceae</taxon>
        <taxon>Fusarium</taxon>
        <taxon>Fusarium tricinctum species complex</taxon>
    </lineage>
</organism>
<proteinExistence type="predicted"/>
<dbReference type="GO" id="GO:0008270">
    <property type="term" value="F:zinc ion binding"/>
    <property type="evidence" value="ECO:0007669"/>
    <property type="project" value="UniProtKB-KW"/>
</dbReference>
<feature type="region of interest" description="Disordered" evidence="2">
    <location>
        <begin position="1"/>
        <end position="20"/>
    </location>
</feature>
<evidence type="ECO:0000313" key="5">
    <source>
        <dbReference type="Proteomes" id="UP000813427"/>
    </source>
</evidence>
<evidence type="ECO:0000256" key="2">
    <source>
        <dbReference type="SAM" id="MobiDB-lite"/>
    </source>
</evidence>
<dbReference type="InterPro" id="IPR013088">
    <property type="entry name" value="Znf_NHR/GATA"/>
</dbReference>
<dbReference type="InterPro" id="IPR000679">
    <property type="entry name" value="Znf_GATA"/>
</dbReference>
<dbReference type="AlphaFoldDB" id="A0A8K0WG07"/>
<keyword evidence="5" id="KW-1185">Reference proteome</keyword>
<keyword evidence="1" id="KW-0862">Zinc</keyword>
<accession>A0A8K0WG07</accession>
<keyword evidence="1" id="KW-0863">Zinc-finger</keyword>
<sequence length="185" mass="20480">MIPPSQQRPDQAQSEPTNFFRRSEMDYSRNIDEATRIQTISQDAHILYKLAQSYDIELFLNKSSIASASSANDVDISPIVTLAGNISQALDEIVRSAPYKHTSTEDSGTKHKTARRSKSPPSKNTLSGSLKQCYTCGVTETPRWRRIAPGCPLHCNFCSLVQSKRAIRKRSNSGGASVSTRISYP</sequence>
<dbReference type="OrthoDB" id="515401at2759"/>